<evidence type="ECO:0000313" key="3">
    <source>
        <dbReference type="Proteomes" id="UP001172159"/>
    </source>
</evidence>
<feature type="compositionally biased region" description="Polar residues" evidence="1">
    <location>
        <begin position="21"/>
        <end position="30"/>
    </location>
</feature>
<dbReference type="EMBL" id="JAUKTV010000006">
    <property type="protein sequence ID" value="KAK0736332.1"/>
    <property type="molecule type" value="Genomic_DNA"/>
</dbReference>
<sequence length="320" mass="34736">MEGLAVIVSMKLSTWYVDVSIEQSQSSSNRGTRKKRHGDTNEVQKFDKKRPRRGSNSAIQSRRVRSVDDSDASRVKPAVQALSTDDDGVNLQETPQTTNASQHSDLPSNASVASGSLQDTTAALTGAAEYHLESANPPNGSRQTSTQHTGDTAAERELFSGCDSQALRGFVGCNASSRGDDPGDPIHISSPPLQTEGVIMGLTLPELSGNIGEQLTTLIKFGGSHWPREDLLQFQPGQMITGRILYELLRLELNQSREYTLGVPPQRAAKVTAGGSIASIVMPFNVDDNHWVIAIADKKRKTFTAYGMAEDMLNEYKVAY</sequence>
<feature type="region of interest" description="Disordered" evidence="1">
    <location>
        <begin position="132"/>
        <end position="152"/>
    </location>
</feature>
<keyword evidence="3" id="KW-1185">Reference proteome</keyword>
<feature type="compositionally biased region" description="Polar residues" evidence="1">
    <location>
        <begin position="91"/>
        <end position="115"/>
    </location>
</feature>
<comment type="caution">
    <text evidence="2">The sequence shown here is derived from an EMBL/GenBank/DDBJ whole genome shotgun (WGS) entry which is preliminary data.</text>
</comment>
<name>A0AA40BLA5_9PEZI</name>
<evidence type="ECO:0000256" key="1">
    <source>
        <dbReference type="SAM" id="MobiDB-lite"/>
    </source>
</evidence>
<feature type="compositionally biased region" description="Polar residues" evidence="1">
    <location>
        <begin position="136"/>
        <end position="150"/>
    </location>
</feature>
<feature type="region of interest" description="Disordered" evidence="1">
    <location>
        <begin position="21"/>
        <end position="115"/>
    </location>
</feature>
<accession>A0AA40BLA5</accession>
<organism evidence="2 3">
    <name type="scientific">Apiosordaria backusii</name>
    <dbReference type="NCBI Taxonomy" id="314023"/>
    <lineage>
        <taxon>Eukaryota</taxon>
        <taxon>Fungi</taxon>
        <taxon>Dikarya</taxon>
        <taxon>Ascomycota</taxon>
        <taxon>Pezizomycotina</taxon>
        <taxon>Sordariomycetes</taxon>
        <taxon>Sordariomycetidae</taxon>
        <taxon>Sordariales</taxon>
        <taxon>Lasiosphaeriaceae</taxon>
        <taxon>Apiosordaria</taxon>
    </lineage>
</organism>
<dbReference type="AlphaFoldDB" id="A0AA40BLA5"/>
<proteinExistence type="predicted"/>
<evidence type="ECO:0000313" key="2">
    <source>
        <dbReference type="EMBL" id="KAK0736332.1"/>
    </source>
</evidence>
<reference evidence="2" key="1">
    <citation type="submission" date="2023-06" db="EMBL/GenBank/DDBJ databases">
        <title>Genome-scale phylogeny and comparative genomics of the fungal order Sordariales.</title>
        <authorList>
            <consortium name="Lawrence Berkeley National Laboratory"/>
            <person name="Hensen N."/>
            <person name="Bonometti L."/>
            <person name="Westerberg I."/>
            <person name="Brannstrom I.O."/>
            <person name="Guillou S."/>
            <person name="Cros-Aarteil S."/>
            <person name="Calhoun S."/>
            <person name="Haridas S."/>
            <person name="Kuo A."/>
            <person name="Mondo S."/>
            <person name="Pangilinan J."/>
            <person name="Riley R."/>
            <person name="Labutti K."/>
            <person name="Andreopoulos B."/>
            <person name="Lipzen A."/>
            <person name="Chen C."/>
            <person name="Yanf M."/>
            <person name="Daum C."/>
            <person name="Ng V."/>
            <person name="Clum A."/>
            <person name="Steindorff A."/>
            <person name="Ohm R."/>
            <person name="Martin F."/>
            <person name="Silar P."/>
            <person name="Natvig D."/>
            <person name="Lalanne C."/>
            <person name="Gautier V."/>
            <person name="Ament-Velasquez S.L."/>
            <person name="Kruys A."/>
            <person name="Hutchinson M.I."/>
            <person name="Powell A.J."/>
            <person name="Barry K."/>
            <person name="Miller A.N."/>
            <person name="Grigoriev I.V."/>
            <person name="Debuchy R."/>
            <person name="Gladieux P."/>
            <person name="Thoren M.H."/>
            <person name="Johannesson H."/>
        </authorList>
    </citation>
    <scope>NUCLEOTIDE SEQUENCE</scope>
    <source>
        <strain evidence="2">CBS 540.89</strain>
    </source>
</reference>
<gene>
    <name evidence="2" type="ORF">B0T21DRAFT_348412</name>
</gene>
<feature type="compositionally biased region" description="Basic and acidic residues" evidence="1">
    <location>
        <begin position="65"/>
        <end position="74"/>
    </location>
</feature>
<dbReference type="Proteomes" id="UP001172159">
    <property type="component" value="Unassembled WGS sequence"/>
</dbReference>
<protein>
    <submittedName>
        <fullName evidence="2">Uncharacterized protein</fullName>
    </submittedName>
</protein>